<dbReference type="HOGENOM" id="CLU_706088_0_0_1"/>
<name>B0DI22_LACBS</name>
<dbReference type="OrthoDB" id="10637924at2759"/>
<dbReference type="EMBL" id="DS547111">
    <property type="protein sequence ID" value="EDR05832.1"/>
    <property type="molecule type" value="Genomic_DNA"/>
</dbReference>
<organism evidence="3">
    <name type="scientific">Laccaria bicolor (strain S238N-H82 / ATCC MYA-4686)</name>
    <name type="common">Bicoloured deceiver</name>
    <name type="synonym">Laccaria laccata var. bicolor</name>
    <dbReference type="NCBI Taxonomy" id="486041"/>
    <lineage>
        <taxon>Eukaryota</taxon>
        <taxon>Fungi</taxon>
        <taxon>Dikarya</taxon>
        <taxon>Basidiomycota</taxon>
        <taxon>Agaricomycotina</taxon>
        <taxon>Agaricomycetes</taxon>
        <taxon>Agaricomycetidae</taxon>
        <taxon>Agaricales</taxon>
        <taxon>Agaricineae</taxon>
        <taxon>Hydnangiaceae</taxon>
        <taxon>Laccaria</taxon>
    </lineage>
</organism>
<dbReference type="Proteomes" id="UP000001194">
    <property type="component" value="Unassembled WGS sequence"/>
</dbReference>
<protein>
    <submittedName>
        <fullName evidence="2">Predicted protein</fullName>
    </submittedName>
</protein>
<dbReference type="InParanoid" id="B0DI22"/>
<dbReference type="RefSeq" id="XP_001883508.1">
    <property type="nucleotide sequence ID" value="XM_001883473.1"/>
</dbReference>
<feature type="region of interest" description="Disordered" evidence="1">
    <location>
        <begin position="1"/>
        <end position="38"/>
    </location>
</feature>
<evidence type="ECO:0000313" key="2">
    <source>
        <dbReference type="EMBL" id="EDR05832.1"/>
    </source>
</evidence>
<dbReference type="GeneID" id="6079240"/>
<dbReference type="AlphaFoldDB" id="B0DI22"/>
<keyword evidence="3" id="KW-1185">Reference proteome</keyword>
<reference evidence="2 3" key="1">
    <citation type="journal article" date="2008" name="Nature">
        <title>The genome of Laccaria bicolor provides insights into mycorrhizal symbiosis.</title>
        <authorList>
            <person name="Martin F."/>
            <person name="Aerts A."/>
            <person name="Ahren D."/>
            <person name="Brun A."/>
            <person name="Danchin E.G.J."/>
            <person name="Duchaussoy F."/>
            <person name="Gibon J."/>
            <person name="Kohler A."/>
            <person name="Lindquist E."/>
            <person name="Pereda V."/>
            <person name="Salamov A."/>
            <person name="Shapiro H.J."/>
            <person name="Wuyts J."/>
            <person name="Blaudez D."/>
            <person name="Buee M."/>
            <person name="Brokstein P."/>
            <person name="Canbaeck B."/>
            <person name="Cohen D."/>
            <person name="Courty P.E."/>
            <person name="Coutinho P.M."/>
            <person name="Delaruelle C."/>
            <person name="Detter J.C."/>
            <person name="Deveau A."/>
            <person name="DiFazio S."/>
            <person name="Duplessis S."/>
            <person name="Fraissinet-Tachet L."/>
            <person name="Lucic E."/>
            <person name="Frey-Klett P."/>
            <person name="Fourrey C."/>
            <person name="Feussner I."/>
            <person name="Gay G."/>
            <person name="Grimwood J."/>
            <person name="Hoegger P.J."/>
            <person name="Jain P."/>
            <person name="Kilaru S."/>
            <person name="Labbe J."/>
            <person name="Lin Y.C."/>
            <person name="Legue V."/>
            <person name="Le Tacon F."/>
            <person name="Marmeisse R."/>
            <person name="Melayah D."/>
            <person name="Montanini B."/>
            <person name="Muratet M."/>
            <person name="Nehls U."/>
            <person name="Niculita-Hirzel H."/>
            <person name="Oudot-Le Secq M.P."/>
            <person name="Peter M."/>
            <person name="Quesneville H."/>
            <person name="Rajashekar B."/>
            <person name="Reich M."/>
            <person name="Rouhier N."/>
            <person name="Schmutz J."/>
            <person name="Yin T."/>
            <person name="Chalot M."/>
            <person name="Henrissat B."/>
            <person name="Kuees U."/>
            <person name="Lucas S."/>
            <person name="Van de Peer Y."/>
            <person name="Podila G.K."/>
            <person name="Polle A."/>
            <person name="Pukkila P.J."/>
            <person name="Richardson P.M."/>
            <person name="Rouze P."/>
            <person name="Sanders I.R."/>
            <person name="Stajich J.E."/>
            <person name="Tunlid A."/>
            <person name="Tuskan G."/>
            <person name="Grigoriev I.V."/>
        </authorList>
    </citation>
    <scope>NUCLEOTIDE SEQUENCE [LARGE SCALE GENOMIC DNA]</scope>
    <source>
        <strain evidence="3">S238N-H82 / ATCC MYA-4686</strain>
    </source>
</reference>
<accession>B0DI22</accession>
<sequence length="391" mass="41990">MTKHDRKASSHTTRKSSSKLKLRDYSPGGVKTYDEAANHPPDQAQRLLTSCKLVSLVSLTSISHWRSNKYSSSPHGPSLVGIADPAVEQLAPSISYDDDFADSGRRTTMGGSQLRGTLQAGAGATIPSSFAEVINVTSVDQDLNKHEMNVGAGGILQERPFLPRASSTVPSVDPADEQGVEAICGPRCFHEDSSTIGSGFKKEKEDDDWGGRRWRTGSDLDEGDEQTRGYAASKQGPSHVLAVEKPCWRIIHPSCRNSKDQLVKLPGATEEKGALERVSDAGIGEFQYAKWVVAVPHYADQDGSAAGVAIDVIGGKVALWSPNIEHPSEPSLSFLAQSTPSEVDSLEVSQRKLLKATLIQLGIQIRGRGEKACMSPPLIAPLLQPHIVPSV</sequence>
<dbReference type="KEGG" id="lbc:LACBIDRAFT_329447"/>
<evidence type="ECO:0000256" key="1">
    <source>
        <dbReference type="SAM" id="MobiDB-lite"/>
    </source>
</evidence>
<evidence type="ECO:0000313" key="3">
    <source>
        <dbReference type="Proteomes" id="UP000001194"/>
    </source>
</evidence>
<feature type="region of interest" description="Disordered" evidence="1">
    <location>
        <begin position="199"/>
        <end position="236"/>
    </location>
</feature>
<proteinExistence type="predicted"/>
<gene>
    <name evidence="2" type="ORF">LACBIDRAFT_329447</name>
</gene>